<accession>A0A840VG82</accession>
<keyword evidence="2" id="KW-0223">Dioxygenase</keyword>
<sequence>MNPTQNPMESFSGIHHASEMPEMEAFGDRARFCLTGVQTEGRYTAFYLETPPGGGPPPHVHDREDEWFHVLEGRAEFFFHGEWKLAVAGDSVFAPRGALHAFRNVGDTVLRQLIHTAPSGFEHFFSEMADLWKRDGGPVWDEIVVSSAKYGIHYPDPEGDSVPSS</sequence>
<dbReference type="PANTHER" id="PTHR36440:SF1">
    <property type="entry name" value="PUTATIVE (AFU_ORTHOLOGUE AFUA_8G07350)-RELATED"/>
    <property type="match status" value="1"/>
</dbReference>
<dbReference type="InterPro" id="IPR053146">
    <property type="entry name" value="QDO-like"/>
</dbReference>
<dbReference type="InterPro" id="IPR014710">
    <property type="entry name" value="RmlC-like_jellyroll"/>
</dbReference>
<keyword evidence="3" id="KW-1185">Reference proteome</keyword>
<dbReference type="InterPro" id="IPR011051">
    <property type="entry name" value="RmlC_Cupin_sf"/>
</dbReference>
<gene>
    <name evidence="2" type="ORF">HNR46_003088</name>
</gene>
<dbReference type="SUPFAM" id="SSF51182">
    <property type="entry name" value="RmlC-like cupins"/>
    <property type="match status" value="1"/>
</dbReference>
<organism evidence="2 3">
    <name type="scientific">Haloferula luteola</name>
    <dbReference type="NCBI Taxonomy" id="595692"/>
    <lineage>
        <taxon>Bacteria</taxon>
        <taxon>Pseudomonadati</taxon>
        <taxon>Verrucomicrobiota</taxon>
        <taxon>Verrucomicrobiia</taxon>
        <taxon>Verrucomicrobiales</taxon>
        <taxon>Verrucomicrobiaceae</taxon>
        <taxon>Haloferula</taxon>
    </lineage>
</organism>
<dbReference type="Pfam" id="PF07883">
    <property type="entry name" value="Cupin_2"/>
    <property type="match status" value="1"/>
</dbReference>
<evidence type="ECO:0000313" key="3">
    <source>
        <dbReference type="Proteomes" id="UP000557717"/>
    </source>
</evidence>
<dbReference type="PANTHER" id="PTHR36440">
    <property type="entry name" value="PUTATIVE (AFU_ORTHOLOGUE AFUA_8G07350)-RELATED"/>
    <property type="match status" value="1"/>
</dbReference>
<name>A0A840VG82_9BACT</name>
<dbReference type="InterPro" id="IPR013096">
    <property type="entry name" value="Cupin_2"/>
</dbReference>
<dbReference type="EMBL" id="JACHFD010000016">
    <property type="protein sequence ID" value="MBB5352840.1"/>
    <property type="molecule type" value="Genomic_DNA"/>
</dbReference>
<evidence type="ECO:0000313" key="2">
    <source>
        <dbReference type="EMBL" id="MBB5352840.1"/>
    </source>
</evidence>
<dbReference type="Proteomes" id="UP000557717">
    <property type="component" value="Unassembled WGS sequence"/>
</dbReference>
<dbReference type="AlphaFoldDB" id="A0A840VG82"/>
<dbReference type="RefSeq" id="WP_184020209.1">
    <property type="nucleotide sequence ID" value="NZ_JACHFD010000016.1"/>
</dbReference>
<evidence type="ECO:0000259" key="1">
    <source>
        <dbReference type="Pfam" id="PF07883"/>
    </source>
</evidence>
<keyword evidence="2" id="KW-0560">Oxidoreductase</keyword>
<feature type="domain" description="Cupin type-2" evidence="1">
    <location>
        <begin position="48"/>
        <end position="111"/>
    </location>
</feature>
<proteinExistence type="predicted"/>
<dbReference type="Gene3D" id="2.60.120.10">
    <property type="entry name" value="Jelly Rolls"/>
    <property type="match status" value="1"/>
</dbReference>
<comment type="caution">
    <text evidence="2">The sequence shown here is derived from an EMBL/GenBank/DDBJ whole genome shotgun (WGS) entry which is preliminary data.</text>
</comment>
<reference evidence="2 3" key="1">
    <citation type="submission" date="2020-08" db="EMBL/GenBank/DDBJ databases">
        <title>Genomic Encyclopedia of Type Strains, Phase IV (KMG-IV): sequencing the most valuable type-strain genomes for metagenomic binning, comparative biology and taxonomic classification.</title>
        <authorList>
            <person name="Goeker M."/>
        </authorList>
    </citation>
    <scope>NUCLEOTIDE SEQUENCE [LARGE SCALE GENOMIC DNA]</scope>
    <source>
        <strain evidence="2 3">YC6886</strain>
    </source>
</reference>
<protein>
    <submittedName>
        <fullName evidence="2">Quercetin dioxygenase-like cupin family protein</fullName>
    </submittedName>
</protein>
<dbReference type="GO" id="GO:0051213">
    <property type="term" value="F:dioxygenase activity"/>
    <property type="evidence" value="ECO:0007669"/>
    <property type="project" value="UniProtKB-KW"/>
</dbReference>